<feature type="region of interest" description="Disordered" evidence="1">
    <location>
        <begin position="1"/>
        <end position="38"/>
    </location>
</feature>
<dbReference type="PANTHER" id="PTHR46628:SF1">
    <property type="entry name" value="PIRNA BIOGENESIS PROTEIN EXD1"/>
    <property type="match status" value="1"/>
</dbReference>
<protein>
    <submittedName>
        <fullName evidence="2">Uncharacterized protein</fullName>
    </submittedName>
</protein>
<keyword evidence="3" id="KW-1185">Reference proteome</keyword>
<dbReference type="Proteomes" id="UP000017559">
    <property type="component" value="Unassembled WGS sequence"/>
</dbReference>
<reference evidence="2 3" key="1">
    <citation type="journal article" date="2014" name="BMC Genomics">
        <title>Genome and secretome analysis of the hemibiotrophic fungal pathogen, Moniliophthora roreri, which causes frosty pod rot disease of cacao: mechanisms of the biotrophic and necrotrophic phases.</title>
        <authorList>
            <person name="Meinhardt L.W."/>
            <person name="Costa G.G.L."/>
            <person name="Thomazella D.P.T."/>
            <person name="Teixeira P.J.P.L."/>
            <person name="Carazzolle M.F."/>
            <person name="Schuster S.C."/>
            <person name="Carlson J.E."/>
            <person name="Guiltinan M.J."/>
            <person name="Mieczkowski P."/>
            <person name="Farmer A."/>
            <person name="Ramaraj T."/>
            <person name="Crozier J."/>
            <person name="Davis R.E."/>
            <person name="Shao J."/>
            <person name="Melnick R.L."/>
            <person name="Pereira G.A.G."/>
            <person name="Bailey B.A."/>
        </authorList>
    </citation>
    <scope>NUCLEOTIDE SEQUENCE [LARGE SCALE GENOMIC DNA]</scope>
    <source>
        <strain evidence="2 3">MCA 2997</strain>
    </source>
</reference>
<feature type="compositionally biased region" description="Polar residues" evidence="1">
    <location>
        <begin position="497"/>
        <end position="507"/>
    </location>
</feature>
<dbReference type="Gene3D" id="3.30.420.10">
    <property type="entry name" value="Ribonuclease H-like superfamily/Ribonuclease H"/>
    <property type="match status" value="1"/>
</dbReference>
<feature type="region of interest" description="Disordered" evidence="1">
    <location>
        <begin position="369"/>
        <end position="389"/>
    </location>
</feature>
<dbReference type="AlphaFoldDB" id="V2WZB5"/>
<evidence type="ECO:0000256" key="1">
    <source>
        <dbReference type="SAM" id="MobiDB-lite"/>
    </source>
</evidence>
<dbReference type="InterPro" id="IPR012337">
    <property type="entry name" value="RNaseH-like_sf"/>
</dbReference>
<evidence type="ECO:0000313" key="2">
    <source>
        <dbReference type="EMBL" id="ESK86922.1"/>
    </source>
</evidence>
<accession>V2WZB5</accession>
<dbReference type="PANTHER" id="PTHR46628">
    <property type="entry name" value="PIRNA BIOGENESIS PROTEIN EXD1"/>
    <property type="match status" value="1"/>
</dbReference>
<comment type="caution">
    <text evidence="2">The sequence shown here is derived from an EMBL/GenBank/DDBJ whole genome shotgun (WGS) entry which is preliminary data.</text>
</comment>
<dbReference type="OrthoDB" id="26838at2759"/>
<dbReference type="GO" id="GO:1990923">
    <property type="term" value="C:PET complex"/>
    <property type="evidence" value="ECO:0007669"/>
    <property type="project" value="TreeGrafter"/>
</dbReference>
<dbReference type="KEGG" id="mrr:Moror_3391"/>
<sequence length="597" mass="66675">MADDDMNGSTQNPSNLKLKPTVVTSQSSETTTTTPPLPKDVTFCDDVETLRTAVTDLGASRTLILDCEGRDLGTRGGALSLISIRATEPIPKTYVFDILRLDGSSLEPLWLLLLSTNKRKVVFDGRQDFCAIWYDYGVALPNTIDLQLADIRSRERRGEGEVKQMQRLMRLFSPGSINNPRQRRRYIELQLLQGLGGALIEHKVTAPAKGNVDHDSWMTRPLSKKHLFYAANDVYLIDLLLAHFEAAGYIDDELSVQSARYITIWGDFQPQRDNTFRSNPFLPLEILTYEDNAPRRPCSGCRRNLSPTAYPGDTWYGSDDEPRFCHVCIIVPIWQRRRKFFEDLKQKKKQEKERSQNGGTVAQQVVTVGPMLSPGLPPPPPTQNRSLDHNRTGFQEKERRQNGDTVAQQVVTVGPMLSPGPPPPPTQNHSLDHNRTGFQERKKRSQEARQHDREAKERMPNASAVERPVPINPAPIYTPQDDRPIVTGNRGRGQYTARGTANNSQSRARGGRDFHPAQSITPSFMAPSPRGRGLQRSDFPAGARGQSRGTPSGPGRGLGFVNGHQNMQSNYRGAYGNARSRGAHPADRARRGRGNFV</sequence>
<feature type="compositionally biased region" description="Low complexity" evidence="1">
    <location>
        <begin position="20"/>
        <end position="34"/>
    </location>
</feature>
<dbReference type="EMBL" id="AWSO01000860">
    <property type="protein sequence ID" value="ESK86922.1"/>
    <property type="molecule type" value="Genomic_DNA"/>
</dbReference>
<proteinExistence type="predicted"/>
<dbReference type="InterPro" id="IPR052144">
    <property type="entry name" value="piRNA_biogenesis_EXD1"/>
</dbReference>
<evidence type="ECO:0000313" key="3">
    <source>
        <dbReference type="Proteomes" id="UP000017559"/>
    </source>
</evidence>
<dbReference type="InterPro" id="IPR036397">
    <property type="entry name" value="RNaseH_sf"/>
</dbReference>
<feature type="compositionally biased region" description="Basic and acidic residues" evidence="1">
    <location>
        <begin position="430"/>
        <end position="459"/>
    </location>
</feature>
<dbReference type="HOGENOM" id="CLU_457150_0_0_1"/>
<gene>
    <name evidence="2" type="ORF">Moror_3391</name>
</gene>
<dbReference type="SUPFAM" id="SSF53098">
    <property type="entry name" value="Ribonuclease H-like"/>
    <property type="match status" value="1"/>
</dbReference>
<organism evidence="2 3">
    <name type="scientific">Moniliophthora roreri (strain MCA 2997)</name>
    <name type="common">Cocoa frosty pod rot fungus</name>
    <name type="synonym">Crinipellis roreri</name>
    <dbReference type="NCBI Taxonomy" id="1381753"/>
    <lineage>
        <taxon>Eukaryota</taxon>
        <taxon>Fungi</taxon>
        <taxon>Dikarya</taxon>
        <taxon>Basidiomycota</taxon>
        <taxon>Agaricomycotina</taxon>
        <taxon>Agaricomycetes</taxon>
        <taxon>Agaricomycetidae</taxon>
        <taxon>Agaricales</taxon>
        <taxon>Marasmiineae</taxon>
        <taxon>Marasmiaceae</taxon>
        <taxon>Moniliophthora</taxon>
    </lineage>
</organism>
<name>V2WZB5_MONRO</name>
<feature type="region of interest" description="Disordered" evidence="1">
    <location>
        <begin position="413"/>
        <end position="597"/>
    </location>
</feature>
<dbReference type="GO" id="GO:0003676">
    <property type="term" value="F:nucleic acid binding"/>
    <property type="evidence" value="ECO:0007669"/>
    <property type="project" value="InterPro"/>
</dbReference>